<dbReference type="PROSITE" id="PS50051">
    <property type="entry name" value="MCM_2"/>
    <property type="match status" value="1"/>
</dbReference>
<protein>
    <submittedName>
        <fullName evidence="5">YifB family Mg chelatase-like AAA ATPase</fullName>
    </submittedName>
</protein>
<dbReference type="SUPFAM" id="SSF54211">
    <property type="entry name" value="Ribosomal protein S5 domain 2-like"/>
    <property type="match status" value="1"/>
</dbReference>
<dbReference type="Proteomes" id="UP001500523">
    <property type="component" value="Unassembled WGS sequence"/>
</dbReference>
<dbReference type="NCBIfam" id="TIGR00368">
    <property type="entry name" value="YifB family Mg chelatase-like AAA ATPase"/>
    <property type="match status" value="1"/>
</dbReference>
<dbReference type="RefSeq" id="WP_344694134.1">
    <property type="nucleotide sequence ID" value="NZ_BAABBF010000007.1"/>
</dbReference>
<evidence type="ECO:0000313" key="5">
    <source>
        <dbReference type="EMBL" id="GAA3719086.1"/>
    </source>
</evidence>
<organism evidence="5 6">
    <name type="scientific">Sphingomonas cynarae</name>
    <dbReference type="NCBI Taxonomy" id="930197"/>
    <lineage>
        <taxon>Bacteria</taxon>
        <taxon>Pseudomonadati</taxon>
        <taxon>Pseudomonadota</taxon>
        <taxon>Alphaproteobacteria</taxon>
        <taxon>Sphingomonadales</taxon>
        <taxon>Sphingomonadaceae</taxon>
        <taxon>Sphingomonas</taxon>
    </lineage>
</organism>
<dbReference type="InterPro" id="IPR025158">
    <property type="entry name" value="Mg_chelat-rel_C"/>
</dbReference>
<dbReference type="EMBL" id="BAABBF010000007">
    <property type="protein sequence ID" value="GAA3719086.1"/>
    <property type="molecule type" value="Genomic_DNA"/>
</dbReference>
<gene>
    <name evidence="5" type="ORF">GCM10022268_29170</name>
</gene>
<keyword evidence="3" id="KW-0067">ATP-binding</keyword>
<dbReference type="PANTHER" id="PTHR32039">
    <property type="entry name" value="MAGNESIUM-CHELATASE SUBUNIT CHLI"/>
    <property type="match status" value="1"/>
</dbReference>
<comment type="similarity">
    <text evidence="1">Belongs to the Mg-chelatase subunits D/I family. ComM subfamily.</text>
</comment>
<dbReference type="Pfam" id="PF01078">
    <property type="entry name" value="Mg_chelatase"/>
    <property type="match status" value="1"/>
</dbReference>
<evidence type="ECO:0000259" key="4">
    <source>
        <dbReference type="PROSITE" id="PS50051"/>
    </source>
</evidence>
<keyword evidence="2" id="KW-0547">Nucleotide-binding</keyword>
<dbReference type="PANTHER" id="PTHR32039:SF7">
    <property type="entry name" value="COMPETENCE PROTEIN COMM"/>
    <property type="match status" value="1"/>
</dbReference>
<dbReference type="InterPro" id="IPR003593">
    <property type="entry name" value="AAA+_ATPase"/>
</dbReference>
<dbReference type="SUPFAM" id="SSF52540">
    <property type="entry name" value="P-loop containing nucleoside triphosphate hydrolases"/>
    <property type="match status" value="1"/>
</dbReference>
<dbReference type="InterPro" id="IPR014721">
    <property type="entry name" value="Ribsml_uS5_D2-typ_fold_subgr"/>
</dbReference>
<accession>A0ABP7EGV0</accession>
<dbReference type="InterPro" id="IPR020568">
    <property type="entry name" value="Ribosomal_Su5_D2-typ_SF"/>
</dbReference>
<dbReference type="PRINTS" id="PR01657">
    <property type="entry name" value="MCMFAMILY"/>
</dbReference>
<evidence type="ECO:0000256" key="2">
    <source>
        <dbReference type="ARBA" id="ARBA00022741"/>
    </source>
</evidence>
<proteinExistence type="inferred from homology"/>
<keyword evidence="6" id="KW-1185">Reference proteome</keyword>
<reference evidence="6" key="1">
    <citation type="journal article" date="2019" name="Int. J. Syst. Evol. Microbiol.">
        <title>The Global Catalogue of Microorganisms (GCM) 10K type strain sequencing project: providing services to taxonomists for standard genome sequencing and annotation.</title>
        <authorList>
            <consortium name="The Broad Institute Genomics Platform"/>
            <consortium name="The Broad Institute Genome Sequencing Center for Infectious Disease"/>
            <person name="Wu L."/>
            <person name="Ma J."/>
        </authorList>
    </citation>
    <scope>NUCLEOTIDE SEQUENCE [LARGE SCALE GENOMIC DNA]</scope>
    <source>
        <strain evidence="6">JCM 17498</strain>
    </source>
</reference>
<dbReference type="Pfam" id="PF13335">
    <property type="entry name" value="Mg_chelatase_C"/>
    <property type="match status" value="1"/>
</dbReference>
<dbReference type="InterPro" id="IPR045006">
    <property type="entry name" value="CHLI-like"/>
</dbReference>
<evidence type="ECO:0000256" key="3">
    <source>
        <dbReference type="ARBA" id="ARBA00022840"/>
    </source>
</evidence>
<comment type="caution">
    <text evidence="5">The sequence shown here is derived from an EMBL/GenBank/DDBJ whole genome shotgun (WGS) entry which is preliminary data.</text>
</comment>
<dbReference type="InterPro" id="IPR027417">
    <property type="entry name" value="P-loop_NTPase"/>
</dbReference>
<dbReference type="InterPro" id="IPR001208">
    <property type="entry name" value="MCM_dom"/>
</dbReference>
<name>A0ABP7EGV0_9SPHN</name>
<dbReference type="InterPro" id="IPR004482">
    <property type="entry name" value="Mg_chelat-rel"/>
</dbReference>
<dbReference type="Gene3D" id="3.40.50.300">
    <property type="entry name" value="P-loop containing nucleotide triphosphate hydrolases"/>
    <property type="match status" value="1"/>
</dbReference>
<dbReference type="SMART" id="SM00382">
    <property type="entry name" value="AAA"/>
    <property type="match status" value="1"/>
</dbReference>
<sequence length="502" mass="51888">MATIVSTVAYLGLEARAVEVQVQLILGLPAFNVVGLGDKAVGESRERVRGAIAAMGLALPPKRIAVNLSPADLPKEGSHFDLPIALALLGAMGVVDVETLAEYVVVGELGLDARIAPSPGVLLAALHAGAEGKGLVCPAAQGPEAAWAGSVEVIAAPDLLALINHFKGHGLLAMPQPGEVEAAFTGPDLRQVKGQETAKRALEIAAAGGHNLLLCGPPGAGKSLMAACLPGILPPLDPAEALEVSMVQSVAGTLASGRLTRTRPFRAPHHSASMAALTGGGLKVKPGEVSLAHLGVLFLDELPEFQRAVLDSLRQPLETGTVSVARANAHVTFPARVQLIAAMNPCRCGHLGDPGLACARAPRCAADYQAKVSGPLLDRIDLAVDVAAVSAADLVLPPPAEGSAEVASRVAAARAVQRDRYAGMNVRTNAEADGDLLERVAILDEPARKILAQAAEAMRLSARGYHRVIRVSRTIADLAGGENIGRIHVAEALSYRRRPPTN</sequence>
<dbReference type="InterPro" id="IPR000523">
    <property type="entry name" value="Mg_chelatse_chII-like_cat_dom"/>
</dbReference>
<evidence type="ECO:0000313" key="6">
    <source>
        <dbReference type="Proteomes" id="UP001500523"/>
    </source>
</evidence>
<dbReference type="Pfam" id="PF13541">
    <property type="entry name" value="ChlI"/>
    <property type="match status" value="1"/>
</dbReference>
<evidence type="ECO:0000256" key="1">
    <source>
        <dbReference type="ARBA" id="ARBA00006354"/>
    </source>
</evidence>
<dbReference type="Gene3D" id="3.30.230.10">
    <property type="match status" value="1"/>
</dbReference>
<feature type="domain" description="MCM C-terminal AAA(+) ATPase" evidence="4">
    <location>
        <begin position="282"/>
        <end position="345"/>
    </location>
</feature>